<evidence type="ECO:0000259" key="2">
    <source>
        <dbReference type="Pfam" id="PF00611"/>
    </source>
</evidence>
<dbReference type="Gene3D" id="1.20.1270.60">
    <property type="entry name" value="Arfaptin homology (AH) domain/BAR domain"/>
    <property type="match status" value="1"/>
</dbReference>
<name>A0A3B3Q9S3_9TELE</name>
<organism evidence="3 4">
    <name type="scientific">Paramormyrops kingsleyae</name>
    <dbReference type="NCBI Taxonomy" id="1676925"/>
    <lineage>
        <taxon>Eukaryota</taxon>
        <taxon>Metazoa</taxon>
        <taxon>Chordata</taxon>
        <taxon>Craniata</taxon>
        <taxon>Vertebrata</taxon>
        <taxon>Euteleostomi</taxon>
        <taxon>Actinopterygii</taxon>
        <taxon>Neopterygii</taxon>
        <taxon>Teleostei</taxon>
        <taxon>Osteoglossocephala</taxon>
        <taxon>Osteoglossomorpha</taxon>
        <taxon>Osteoglossiformes</taxon>
        <taxon>Mormyridae</taxon>
        <taxon>Paramormyrops</taxon>
    </lineage>
</organism>
<reference evidence="3" key="1">
    <citation type="submission" date="2025-08" db="UniProtKB">
        <authorList>
            <consortium name="Ensembl"/>
        </authorList>
    </citation>
    <scope>IDENTIFICATION</scope>
</reference>
<keyword evidence="1" id="KW-0812">Transmembrane</keyword>
<dbReference type="SUPFAM" id="SSF103657">
    <property type="entry name" value="BAR/IMD domain-like"/>
    <property type="match status" value="1"/>
</dbReference>
<dbReference type="Pfam" id="PF00611">
    <property type="entry name" value="FCH"/>
    <property type="match status" value="1"/>
</dbReference>
<feature type="transmembrane region" description="Helical" evidence="1">
    <location>
        <begin position="60"/>
        <end position="82"/>
    </location>
</feature>
<evidence type="ECO:0000313" key="3">
    <source>
        <dbReference type="Ensembl" id="ENSPKIP00000002923.1"/>
    </source>
</evidence>
<reference evidence="3" key="2">
    <citation type="submission" date="2025-09" db="UniProtKB">
        <authorList>
            <consortium name="Ensembl"/>
        </authorList>
    </citation>
    <scope>IDENTIFICATION</scope>
</reference>
<dbReference type="AlphaFoldDB" id="A0A3B3Q9S3"/>
<dbReference type="Ensembl" id="ENSPKIT00000026879.1">
    <property type="protein sequence ID" value="ENSPKIP00000002923.1"/>
    <property type="gene ID" value="ENSPKIG00000020631.1"/>
</dbReference>
<dbReference type="InterPro" id="IPR027267">
    <property type="entry name" value="AH/BAR_dom_sf"/>
</dbReference>
<protein>
    <recommendedName>
        <fullName evidence="2">FCH domain-containing protein</fullName>
    </recommendedName>
</protein>
<keyword evidence="1" id="KW-0472">Membrane</keyword>
<accession>A0A3B3Q9S3</accession>
<dbReference type="InterPro" id="IPR001060">
    <property type="entry name" value="FCH_dom"/>
</dbReference>
<evidence type="ECO:0000313" key="4">
    <source>
        <dbReference type="Proteomes" id="UP000261540"/>
    </source>
</evidence>
<dbReference type="Proteomes" id="UP000261540">
    <property type="component" value="Unplaced"/>
</dbReference>
<dbReference type="GeneTree" id="ENSGT00510000046732"/>
<proteinExistence type="predicted"/>
<feature type="domain" description="FCH" evidence="2">
    <location>
        <begin position="22"/>
        <end position="55"/>
    </location>
</feature>
<evidence type="ECO:0000256" key="1">
    <source>
        <dbReference type="SAM" id="Phobius"/>
    </source>
</evidence>
<keyword evidence="1" id="KW-1133">Transmembrane helix</keyword>
<dbReference type="STRING" id="1676925.ENSPKIP00000002923"/>
<sequence>MQPPPRKVKQTQEVKLAFSEQVVCLQGKQQLGAELLEDIRSFSKQRAAVEKEYGQVRVPFVLVGFWVCVCVWQGGGVHLILLKADWWRNSEALVSYVLSDWEKQAGWVGLWSHVAAIQP</sequence>
<keyword evidence="4" id="KW-1185">Reference proteome</keyword>